<sequence length="174" mass="18296">MSLFDTSAGSLHLLAICALALGVGAVSGCQVKPLYATSTQTAEKLASIEISDADDRVEQEVRNSLIFLTSGGAGEPANPEYRMALNVTTQVRGVLYDQASDTAGAGRILVLADFNLSRADTGATVKSGRRSAVALVDFPVQEFAKLRAIRDGENRAARELAELIRADVASALGR</sequence>
<evidence type="ECO:0008006" key="3">
    <source>
        <dbReference type="Google" id="ProtNLM"/>
    </source>
</evidence>
<keyword evidence="2" id="KW-1185">Reference proteome</keyword>
<dbReference type="AlphaFoldDB" id="A0A657LL60"/>
<dbReference type="Proteomes" id="UP000182661">
    <property type="component" value="Unassembled WGS sequence"/>
</dbReference>
<accession>A0A657LL60</accession>
<gene>
    <name evidence="1" type="ORF">AX760_06700</name>
</gene>
<proteinExistence type="predicted"/>
<dbReference type="RefSeq" id="WP_071835244.1">
    <property type="nucleotide sequence ID" value="NZ_LSRP01000129.1"/>
</dbReference>
<evidence type="ECO:0000313" key="2">
    <source>
        <dbReference type="Proteomes" id="UP000182661"/>
    </source>
</evidence>
<name>A0A657LL60_9HYPH</name>
<protein>
    <recommendedName>
        <fullName evidence="3">LPS-assembly lipoprotein</fullName>
    </recommendedName>
</protein>
<reference evidence="1 2" key="1">
    <citation type="submission" date="2016-02" db="EMBL/GenBank/DDBJ databases">
        <title>Genome sequencing of a beta-galactosidase producing bacteria Rhizobium sp. 59.</title>
        <authorList>
            <person name="Wang D."/>
            <person name="Kot W."/>
            <person name="Qin Y."/>
            <person name="Hansen L."/>
            <person name="Naqvi K."/>
            <person name="Rensing C."/>
        </authorList>
    </citation>
    <scope>NUCLEOTIDE SEQUENCE [LARGE SCALE GENOMIC DNA]</scope>
    <source>
        <strain evidence="1 2">59</strain>
    </source>
</reference>
<organism evidence="1 2">
    <name type="scientific">Pararhizobium antarcticum</name>
    <dbReference type="NCBI Taxonomy" id="1798805"/>
    <lineage>
        <taxon>Bacteria</taxon>
        <taxon>Pseudomonadati</taxon>
        <taxon>Pseudomonadota</taxon>
        <taxon>Alphaproteobacteria</taxon>
        <taxon>Hyphomicrobiales</taxon>
        <taxon>Rhizobiaceae</taxon>
        <taxon>Rhizobium/Agrobacterium group</taxon>
        <taxon>Pararhizobium</taxon>
    </lineage>
</organism>
<comment type="caution">
    <text evidence="1">The sequence shown here is derived from an EMBL/GenBank/DDBJ whole genome shotgun (WGS) entry which is preliminary data.</text>
</comment>
<dbReference type="Gene3D" id="3.30.160.150">
    <property type="entry name" value="Lipoprotein like domain"/>
    <property type="match status" value="1"/>
</dbReference>
<dbReference type="EMBL" id="LSRP01000129">
    <property type="protein sequence ID" value="OJF91210.1"/>
    <property type="molecule type" value="Genomic_DNA"/>
</dbReference>
<dbReference type="OrthoDB" id="7678210at2"/>
<evidence type="ECO:0000313" key="1">
    <source>
        <dbReference type="EMBL" id="OJF91210.1"/>
    </source>
</evidence>